<dbReference type="Pfam" id="PF00905">
    <property type="entry name" value="Transpeptidase"/>
    <property type="match status" value="1"/>
</dbReference>
<dbReference type="Gene3D" id="3.40.710.10">
    <property type="entry name" value="DD-peptidase/beta-lactamase superfamily"/>
    <property type="match status" value="1"/>
</dbReference>
<dbReference type="PANTHER" id="PTHR30627:SF1">
    <property type="entry name" value="PEPTIDOGLYCAN D,D-TRANSPEPTIDASE FTSI"/>
    <property type="match status" value="1"/>
</dbReference>
<organism evidence="6 7">
    <name type="scientific">Candidatus Kaiserbacteria bacterium CG10_big_fil_rev_8_21_14_0_10_47_16</name>
    <dbReference type="NCBI Taxonomy" id="1974608"/>
    <lineage>
        <taxon>Bacteria</taxon>
        <taxon>Candidatus Kaiseribacteriota</taxon>
    </lineage>
</organism>
<dbReference type="InterPro" id="IPR001460">
    <property type="entry name" value="PCN-bd_Tpept"/>
</dbReference>
<gene>
    <name evidence="6" type="ORF">COU16_01895</name>
</gene>
<reference evidence="7" key="1">
    <citation type="submission" date="2017-09" db="EMBL/GenBank/DDBJ databases">
        <title>Depth-based differentiation of microbial function through sediment-hosted aquifers and enrichment of novel symbionts in the deep terrestrial subsurface.</title>
        <authorList>
            <person name="Probst A.J."/>
            <person name="Ladd B."/>
            <person name="Jarett J.K."/>
            <person name="Geller-Mcgrath D.E."/>
            <person name="Sieber C.M.K."/>
            <person name="Emerson J.B."/>
            <person name="Anantharaman K."/>
            <person name="Thomas B.C."/>
            <person name="Malmstrom R."/>
            <person name="Stieglmeier M."/>
            <person name="Klingl A."/>
            <person name="Woyke T."/>
            <person name="Ryan C.M."/>
            <person name="Banfield J.F."/>
        </authorList>
    </citation>
    <scope>NUCLEOTIDE SEQUENCE [LARGE SCALE GENOMIC DNA]</scope>
</reference>
<dbReference type="GO" id="GO:0008658">
    <property type="term" value="F:penicillin binding"/>
    <property type="evidence" value="ECO:0007669"/>
    <property type="project" value="InterPro"/>
</dbReference>
<evidence type="ECO:0000259" key="5">
    <source>
        <dbReference type="Pfam" id="PF03717"/>
    </source>
</evidence>
<dbReference type="Gene3D" id="3.30.450.330">
    <property type="match status" value="1"/>
</dbReference>
<dbReference type="EMBL" id="PFBI01000006">
    <property type="protein sequence ID" value="PIR84327.1"/>
    <property type="molecule type" value="Genomic_DNA"/>
</dbReference>
<dbReference type="InterPro" id="IPR012338">
    <property type="entry name" value="Beta-lactam/transpept-like"/>
</dbReference>
<dbReference type="PANTHER" id="PTHR30627">
    <property type="entry name" value="PEPTIDOGLYCAN D,D-TRANSPEPTIDASE"/>
    <property type="match status" value="1"/>
</dbReference>
<name>A0A2H0UD63_9BACT</name>
<proteinExistence type="predicted"/>
<accession>A0A2H0UD63</accession>
<dbReference type="GO" id="GO:0071555">
    <property type="term" value="P:cell wall organization"/>
    <property type="evidence" value="ECO:0007669"/>
    <property type="project" value="TreeGrafter"/>
</dbReference>
<keyword evidence="3" id="KW-1133">Transmembrane helix</keyword>
<dbReference type="InterPro" id="IPR005311">
    <property type="entry name" value="PBP_dimer"/>
</dbReference>
<feature type="domain" description="Penicillin-binding protein dimerisation" evidence="5">
    <location>
        <begin position="75"/>
        <end position="190"/>
    </location>
</feature>
<comment type="subcellular location">
    <subcellularLocation>
        <location evidence="1">Membrane</location>
    </subcellularLocation>
</comment>
<keyword evidence="2 3" id="KW-0472">Membrane</keyword>
<evidence type="ECO:0000256" key="3">
    <source>
        <dbReference type="SAM" id="Phobius"/>
    </source>
</evidence>
<evidence type="ECO:0000256" key="2">
    <source>
        <dbReference type="ARBA" id="ARBA00023136"/>
    </source>
</evidence>
<evidence type="ECO:0000259" key="4">
    <source>
        <dbReference type="Pfam" id="PF00905"/>
    </source>
</evidence>
<dbReference type="Pfam" id="PF03717">
    <property type="entry name" value="PBP_dimer"/>
    <property type="match status" value="1"/>
</dbReference>
<dbReference type="Proteomes" id="UP000229344">
    <property type="component" value="Unassembled WGS sequence"/>
</dbReference>
<feature type="transmembrane region" description="Helical" evidence="3">
    <location>
        <begin position="7"/>
        <end position="29"/>
    </location>
</feature>
<feature type="domain" description="Penicillin-binding protein transpeptidase" evidence="4">
    <location>
        <begin position="252"/>
        <end position="548"/>
    </location>
</feature>
<dbReference type="InterPro" id="IPR036138">
    <property type="entry name" value="PBP_dimer_sf"/>
</dbReference>
<keyword evidence="3" id="KW-0812">Transmembrane</keyword>
<sequence length="570" mass="63689">MKKTAIFRIRIITGVVVFLAVLLIVRLYYVQVIHSENYKSQAERQYVHTAQDLYSRGDIYFTSKDGELSWAAAIQPGYVLALDPTRITDPEGTYTALVDILPSIDHDSFVKKASDQKRTYQEINTQVSDTDADAIDVLDLPGVLLYRSQWRSYPQDNLAARTVGFVGYKGNDVVGLYGLERQYEDVLSRGSDKLSVNFFAELFSDFDNLVFDSSHSDEGDIITTLEPNVSKMLDEVLKKTEDKWKSKVTGGIIMNPRTGEIYAMNVVPTFNLNDRSGVSLEMFDNPLVEARYEMGSIIKPLTMAAGIDTNTVTPSTTYYDPGCIELNTYRICNFDKRGRGTVPMQEVLSQSLNTGVAHIVNLMGKEKLKKYFLGLKLGSETGIDLPGEIHGDLENLNSPRDVEYATASFGQGIAMTPIETVRALATLANDGRLVTPHIVKEIRYESGKTYNVQFPLGEQVFSTSTTDQVTSMLITVADKALAHGALSMEHYSFASKTGTAQIANPNGGGYYADRYLHSFFGYFPAYDPQFLIFLYTVEPQGVQYSSETLTEPYGELMRFLLNYYDVPPDR</sequence>
<dbReference type="InterPro" id="IPR050515">
    <property type="entry name" value="Beta-lactam/transpept"/>
</dbReference>
<dbReference type="Gene3D" id="3.90.1310.10">
    <property type="entry name" value="Penicillin-binding protein 2a (Domain 2)"/>
    <property type="match status" value="1"/>
</dbReference>
<evidence type="ECO:0000313" key="6">
    <source>
        <dbReference type="EMBL" id="PIR84327.1"/>
    </source>
</evidence>
<comment type="caution">
    <text evidence="6">The sequence shown here is derived from an EMBL/GenBank/DDBJ whole genome shotgun (WGS) entry which is preliminary data.</text>
</comment>
<evidence type="ECO:0008006" key="8">
    <source>
        <dbReference type="Google" id="ProtNLM"/>
    </source>
</evidence>
<dbReference type="AlphaFoldDB" id="A0A2H0UD63"/>
<evidence type="ECO:0000313" key="7">
    <source>
        <dbReference type="Proteomes" id="UP000229344"/>
    </source>
</evidence>
<protein>
    <recommendedName>
        <fullName evidence="8">Penicillin-binding protein transpeptidase domain-containing protein</fullName>
    </recommendedName>
</protein>
<dbReference type="SUPFAM" id="SSF56519">
    <property type="entry name" value="Penicillin binding protein dimerisation domain"/>
    <property type="match status" value="1"/>
</dbReference>
<dbReference type="SUPFAM" id="SSF56601">
    <property type="entry name" value="beta-lactamase/transpeptidase-like"/>
    <property type="match status" value="1"/>
</dbReference>
<dbReference type="GO" id="GO:0005886">
    <property type="term" value="C:plasma membrane"/>
    <property type="evidence" value="ECO:0007669"/>
    <property type="project" value="TreeGrafter"/>
</dbReference>
<evidence type="ECO:0000256" key="1">
    <source>
        <dbReference type="ARBA" id="ARBA00004370"/>
    </source>
</evidence>